<evidence type="ECO:0000256" key="3">
    <source>
        <dbReference type="ARBA" id="ARBA00022884"/>
    </source>
</evidence>
<evidence type="ECO:0000256" key="5">
    <source>
        <dbReference type="SAM" id="Coils"/>
    </source>
</evidence>
<evidence type="ECO:0000256" key="2">
    <source>
        <dbReference type="ARBA" id="ARBA00022679"/>
    </source>
</evidence>
<dbReference type="Proteomes" id="UP000001396">
    <property type="component" value="Unassembled WGS sequence"/>
</dbReference>
<keyword evidence="5" id="KW-0175">Coiled coil</keyword>
<proteinExistence type="inferred from homology"/>
<dbReference type="GO" id="GO:0001680">
    <property type="term" value="P:tRNA 3'-terminal CCA addition"/>
    <property type="evidence" value="ECO:0007669"/>
    <property type="project" value="TreeGrafter"/>
</dbReference>
<dbReference type="InterPro" id="IPR002646">
    <property type="entry name" value="PolA_pol_head_dom"/>
</dbReference>
<evidence type="ECO:0000256" key="1">
    <source>
        <dbReference type="ARBA" id="ARBA00007265"/>
    </source>
</evidence>
<comment type="similarity">
    <text evidence="1 4">Belongs to the tRNA nucleotidyltransferase/poly(A) polymerase family.</text>
</comment>
<dbReference type="Pfam" id="PF01743">
    <property type="entry name" value="PolyA_pol"/>
    <property type="match status" value="1"/>
</dbReference>
<dbReference type="CDD" id="cd05398">
    <property type="entry name" value="NT_ClassII-CCAase"/>
    <property type="match status" value="1"/>
</dbReference>
<dbReference type="Gene3D" id="3.30.460.10">
    <property type="entry name" value="Beta Polymerase, domain 2"/>
    <property type="match status" value="1"/>
</dbReference>
<sequence length="496" mass="57272">MKKNLERARNILLEQKKTISQLQNQNQLLISNQNDIVEVVVVLTKTTTILNSNKIYNNNNNNNNSNHTKSKDDKVIVEVSNRIISSLNDQEKRYFELFKSVAKHNNLQDKVELRVSGGWVRNKLLSIDSSSSGYFDIDIAISGITGREFVDLIEHYRIEHGLSQKKYLVRRNPDKSKHLETASIVIDGYTFDFTGLRAEQYDTHTRIPQIVDGTPTTDAFRRDITINSLYFNLETYRVEDFTGNGIDDLCNKYIRTPLSPHITLIEDPLRALRVLRFATRFHFNIDPSLYRSIESIEVRSALGYKVSKERIKNEFSLMMSSYDSGAIQYFRYLVDTNLVDVVFQSTGSIQITKEDWLLSLNYLEHSLRFKHQLSKEMQEDFILGVLMLPLKLKYHDALNLEYLLEHFKSSKKQVRTVLSIISSPEILINQVIKTLLLPSMTITKESLTQPHLFDQITLPLLGWLRNNECWQMGLSISAVHSEIINLPIAHVDKGMN</sequence>
<gene>
    <name evidence="7" type="ORF">PPL_07631</name>
</gene>
<reference evidence="7 8" key="1">
    <citation type="journal article" date="2011" name="Genome Res.">
        <title>Phylogeny-wide analysis of social amoeba genomes highlights ancient origins for complex intercellular communication.</title>
        <authorList>
            <person name="Heidel A.J."/>
            <person name="Lawal H.M."/>
            <person name="Felder M."/>
            <person name="Schilde C."/>
            <person name="Helps N.R."/>
            <person name="Tunggal B."/>
            <person name="Rivero F."/>
            <person name="John U."/>
            <person name="Schleicher M."/>
            <person name="Eichinger L."/>
            <person name="Platzer M."/>
            <person name="Noegel A.A."/>
            <person name="Schaap P."/>
            <person name="Gloeckner G."/>
        </authorList>
    </citation>
    <scope>NUCLEOTIDE SEQUENCE [LARGE SCALE GENOMIC DNA]</scope>
    <source>
        <strain evidence="8">ATCC 26659 / Pp 5 / PN500</strain>
    </source>
</reference>
<dbReference type="GeneID" id="31363112"/>
<dbReference type="GO" id="GO:0052927">
    <property type="term" value="F:CC tRNA cytidylyltransferase activity"/>
    <property type="evidence" value="ECO:0007669"/>
    <property type="project" value="TreeGrafter"/>
</dbReference>
<dbReference type="GO" id="GO:0052929">
    <property type="term" value="F:ATP:3'-cytidine-cytidine-tRNA adenylyltransferase activity"/>
    <property type="evidence" value="ECO:0007669"/>
    <property type="project" value="TreeGrafter"/>
</dbReference>
<evidence type="ECO:0000256" key="4">
    <source>
        <dbReference type="RuleBase" id="RU003953"/>
    </source>
</evidence>
<feature type="coiled-coil region" evidence="5">
    <location>
        <begin position="5"/>
        <end position="32"/>
    </location>
</feature>
<evidence type="ECO:0000259" key="6">
    <source>
        <dbReference type="Pfam" id="PF01743"/>
    </source>
</evidence>
<name>D3BGI0_HETP5</name>
<comment type="caution">
    <text evidence="7">The sequence shown here is derived from an EMBL/GenBank/DDBJ whole genome shotgun (WGS) entry which is preliminary data.</text>
</comment>
<dbReference type="EMBL" id="ADBJ01000034">
    <property type="protein sequence ID" value="EFA79580.1"/>
    <property type="molecule type" value="Genomic_DNA"/>
</dbReference>
<dbReference type="AlphaFoldDB" id="D3BGI0"/>
<dbReference type="SUPFAM" id="SSF81301">
    <property type="entry name" value="Nucleotidyltransferase"/>
    <property type="match status" value="1"/>
</dbReference>
<dbReference type="RefSeq" id="XP_020431701.1">
    <property type="nucleotide sequence ID" value="XM_020578466.1"/>
</dbReference>
<dbReference type="GO" id="GO:0003723">
    <property type="term" value="F:RNA binding"/>
    <property type="evidence" value="ECO:0007669"/>
    <property type="project" value="UniProtKB-KW"/>
</dbReference>
<evidence type="ECO:0000313" key="7">
    <source>
        <dbReference type="EMBL" id="EFA79580.1"/>
    </source>
</evidence>
<feature type="domain" description="Poly A polymerase head" evidence="6">
    <location>
        <begin position="113"/>
        <end position="255"/>
    </location>
</feature>
<accession>D3BGI0</accession>
<dbReference type="PANTHER" id="PTHR13734">
    <property type="entry name" value="TRNA-NUCLEOTIDYLTRANSFERASE"/>
    <property type="match status" value="1"/>
</dbReference>
<dbReference type="STRING" id="670386.D3BGI0"/>
<dbReference type="InParanoid" id="D3BGI0"/>
<dbReference type="InterPro" id="IPR043519">
    <property type="entry name" value="NT_sf"/>
</dbReference>
<keyword evidence="2 4" id="KW-0808">Transferase</keyword>
<keyword evidence="3 4" id="KW-0694">RNA-binding</keyword>
<dbReference type="SUPFAM" id="SSF81891">
    <property type="entry name" value="Poly A polymerase C-terminal region-like"/>
    <property type="match status" value="1"/>
</dbReference>
<dbReference type="OMA" id="ASTIVMQ"/>
<organism evidence="7 8">
    <name type="scientific">Heterostelium pallidum (strain ATCC 26659 / Pp 5 / PN500)</name>
    <name type="common">Cellular slime mold</name>
    <name type="synonym">Polysphondylium pallidum</name>
    <dbReference type="NCBI Taxonomy" id="670386"/>
    <lineage>
        <taxon>Eukaryota</taxon>
        <taxon>Amoebozoa</taxon>
        <taxon>Evosea</taxon>
        <taxon>Eumycetozoa</taxon>
        <taxon>Dictyostelia</taxon>
        <taxon>Acytosteliales</taxon>
        <taxon>Acytosteliaceae</taxon>
        <taxon>Heterostelium</taxon>
    </lineage>
</organism>
<evidence type="ECO:0000313" key="8">
    <source>
        <dbReference type="Proteomes" id="UP000001396"/>
    </source>
</evidence>
<dbReference type="FunCoup" id="D3BGI0">
    <property type="interactions" value="89"/>
</dbReference>
<dbReference type="Gene3D" id="1.10.3090.10">
    <property type="entry name" value="cca-adding enzyme, domain 2"/>
    <property type="match status" value="1"/>
</dbReference>
<dbReference type="PANTHER" id="PTHR13734:SF5">
    <property type="entry name" value="CCA TRNA NUCLEOTIDYLTRANSFERASE, MITOCHONDRIAL"/>
    <property type="match status" value="1"/>
</dbReference>
<protein>
    <submittedName>
        <fullName evidence="7">tRNA ADENILYL transferase</fullName>
    </submittedName>
</protein>
<keyword evidence="8" id="KW-1185">Reference proteome</keyword>